<dbReference type="Proteomes" id="UP001472866">
    <property type="component" value="Chromosome 09"/>
</dbReference>
<evidence type="ECO:0000256" key="1">
    <source>
        <dbReference type="SAM" id="MobiDB-lite"/>
    </source>
</evidence>
<gene>
    <name evidence="2" type="ORF">HKI87_09g56330</name>
</gene>
<proteinExistence type="predicted"/>
<feature type="region of interest" description="Disordered" evidence="1">
    <location>
        <begin position="213"/>
        <end position="233"/>
    </location>
</feature>
<name>A0AAX4PD32_9CHLO</name>
<protein>
    <submittedName>
        <fullName evidence="2">DUF3342 domain-containing protein</fullName>
    </submittedName>
</protein>
<dbReference type="AlphaFoldDB" id="A0AAX4PD32"/>
<organism evidence="2 3">
    <name type="scientific">Chloropicon roscoffensis</name>
    <dbReference type="NCBI Taxonomy" id="1461544"/>
    <lineage>
        <taxon>Eukaryota</taxon>
        <taxon>Viridiplantae</taxon>
        <taxon>Chlorophyta</taxon>
        <taxon>Chloropicophyceae</taxon>
        <taxon>Chloropicales</taxon>
        <taxon>Chloropicaceae</taxon>
        <taxon>Chloropicon</taxon>
    </lineage>
</organism>
<reference evidence="2 3" key="1">
    <citation type="submission" date="2024-03" db="EMBL/GenBank/DDBJ databases">
        <title>Complete genome sequence of the green alga Chloropicon roscoffensis RCC1871.</title>
        <authorList>
            <person name="Lemieux C."/>
            <person name="Pombert J.-F."/>
            <person name="Otis C."/>
            <person name="Turmel M."/>
        </authorList>
    </citation>
    <scope>NUCLEOTIDE SEQUENCE [LARGE SCALE GENOMIC DNA]</scope>
    <source>
        <strain evidence="2 3">RCC1871</strain>
    </source>
</reference>
<dbReference type="InterPro" id="IPR045902">
    <property type="entry name" value="SANBR-like"/>
</dbReference>
<dbReference type="PANTHER" id="PTHR20946">
    <property type="entry name" value="SANT AND BTB DOMAIN REGULATOR OF CLASS SWITCH RECOMBINATION"/>
    <property type="match status" value="1"/>
</dbReference>
<sequence length="329" mass="36667">MGGEVKSLGARTLLDRLYEHKLDSLLERRGSELSYCVACRRLYCEELGAETFCPKAKIRVGLGGDVSAGHCPSRGLDVMTHLPALKQACHHRHLFWFFWSKLCTLRCTVCGERFAAADLKKCAYHPKKALYPPTELCGYYLCCKRDASKFDSLFGAVPARGCQHREHECDVAIMPSHVCEMVDLFRAQLTQSQAIYADLEAYDFGQAAVGNSGKDGPGEGAAEAAASASDGGAPEQRALQTLVEANLRHYFAYVRNQSERSRRDEDVKLRLFGQTYQEAWQGQGEGIDRAQRGRRSILGDALQTLDCHRMKQSFITLTSRREDATVIES</sequence>
<evidence type="ECO:0000313" key="2">
    <source>
        <dbReference type="EMBL" id="WZN64079.1"/>
    </source>
</evidence>
<evidence type="ECO:0000313" key="3">
    <source>
        <dbReference type="Proteomes" id="UP001472866"/>
    </source>
</evidence>
<accession>A0AAX4PD32</accession>
<keyword evidence="3" id="KW-1185">Reference proteome</keyword>
<dbReference type="EMBL" id="CP151509">
    <property type="protein sequence ID" value="WZN64079.1"/>
    <property type="molecule type" value="Genomic_DNA"/>
</dbReference>
<feature type="compositionally biased region" description="Low complexity" evidence="1">
    <location>
        <begin position="220"/>
        <end position="233"/>
    </location>
</feature>
<dbReference type="PANTHER" id="PTHR20946:SF0">
    <property type="entry name" value="SANT AND BTB DOMAIN REGULATOR OF CLASS SWITCH RECOMBINATION"/>
    <property type="match status" value="1"/>
</dbReference>